<reference evidence="3" key="1">
    <citation type="submission" date="2020-08" db="EMBL/GenBank/DDBJ databases">
        <title>Chromosome-level assembly of Southern catfish (Silurus meridionalis) provides insights into visual adaptation to the nocturnal and benthic lifestyles.</title>
        <authorList>
            <person name="Zhang Y."/>
            <person name="Wang D."/>
            <person name="Peng Z."/>
        </authorList>
    </citation>
    <scope>NUCLEOTIDE SEQUENCE</scope>
    <source>
        <strain evidence="3">SWU-2019-XX</strain>
        <tissue evidence="3">Muscle</tissue>
    </source>
</reference>
<dbReference type="PANTHER" id="PTHR21678">
    <property type="entry name" value="GROWTH INHIBITION AND DIFFERENTIATION RELATED PROTEIN 88"/>
    <property type="match status" value="1"/>
</dbReference>
<feature type="domain" description="SERTA" evidence="2">
    <location>
        <begin position="401"/>
        <end position="443"/>
    </location>
</feature>
<dbReference type="PROSITE" id="PS51053">
    <property type="entry name" value="SERTA"/>
    <property type="match status" value="1"/>
</dbReference>
<feature type="region of interest" description="Disordered" evidence="1">
    <location>
        <begin position="483"/>
        <end position="527"/>
    </location>
</feature>
<evidence type="ECO:0000313" key="4">
    <source>
        <dbReference type="Proteomes" id="UP000606274"/>
    </source>
</evidence>
<feature type="compositionally biased region" description="Basic and acidic residues" evidence="1">
    <location>
        <begin position="61"/>
        <end position="79"/>
    </location>
</feature>
<organism evidence="3 4">
    <name type="scientific">Silurus meridionalis</name>
    <name type="common">Southern catfish</name>
    <name type="synonym">Silurus soldatovi meridionalis</name>
    <dbReference type="NCBI Taxonomy" id="175797"/>
    <lineage>
        <taxon>Eukaryota</taxon>
        <taxon>Metazoa</taxon>
        <taxon>Chordata</taxon>
        <taxon>Craniata</taxon>
        <taxon>Vertebrata</taxon>
        <taxon>Euteleostomi</taxon>
        <taxon>Actinopterygii</taxon>
        <taxon>Neopterygii</taxon>
        <taxon>Teleostei</taxon>
        <taxon>Ostariophysi</taxon>
        <taxon>Siluriformes</taxon>
        <taxon>Siluridae</taxon>
        <taxon>Silurus</taxon>
    </lineage>
</organism>
<evidence type="ECO:0000256" key="1">
    <source>
        <dbReference type="SAM" id="MobiDB-lite"/>
    </source>
</evidence>
<accession>A0A8T0ADR0</accession>
<protein>
    <recommendedName>
        <fullName evidence="2">SERTA domain-containing protein</fullName>
    </recommendedName>
</protein>
<dbReference type="AlphaFoldDB" id="A0A8T0ADR0"/>
<dbReference type="PANTHER" id="PTHR21678:SF7">
    <property type="entry name" value="COILED-COIL DOMAIN-CONTAINING PROTEIN R3HCC1L"/>
    <property type="match status" value="1"/>
</dbReference>
<sequence length="603" mass="68046">MRTQEPTSSVCHDTAKPSLLLAEAAFSDDVIRRRPKNIRLWFQHFGVFLCSDLCTVMEESRQAEGEPKASAESRIKKPDLPIYVPKGRQGENQPQCKEKPQAGGDKKPKGRPRYTDKARRYNSKNKKDKSGADRKDTGDDRLENGEDTPNLKHGEKENDETRGPEEDAGQKVSSEDVTHTTSESKAAETEPEEEREPKKEEEGENWDSLFADDGECLNPHLLEEIAQKSGHQKSSIQEPRFDYYNWTPEDEEVELREDELSHIVEIYDFPAEFKTEDLIRAFCSYQFVLCPNPLQLLRPKPVTPQITSSRLKSVRRRVQLWHGVWSPALSGSVSLSFFYTTSSNYHDFFSEVELKCSRGSTCDTCLMSGTDLKRALDPEDEDGPDLQPKMAAIWAESSTVYSWQRQTVLQLSLQKLCHVPTLGRRVLITNTLRLIQEEIGHQGALRPTPVPEDRQRLSQHHVVEVSLTPAWVLEQDDKPDFCPKNTFAPTLPQTDDASAETPTQSLDSHLQPTSSQTPSPITPSPVTPAALLPDLSLDDFLFSDLDNFLCEFNPCTLSLSPTPASQSKVVSMVTDDFVRTLTNQPFKTDMNELEHIMEVLVGS</sequence>
<dbReference type="Proteomes" id="UP000606274">
    <property type="component" value="Unassembled WGS sequence"/>
</dbReference>
<evidence type="ECO:0000259" key="2">
    <source>
        <dbReference type="PROSITE" id="PS51053"/>
    </source>
</evidence>
<feature type="region of interest" description="Disordered" evidence="1">
    <location>
        <begin position="61"/>
        <end position="213"/>
    </location>
</feature>
<feature type="compositionally biased region" description="Acidic residues" evidence="1">
    <location>
        <begin position="202"/>
        <end position="213"/>
    </location>
</feature>
<feature type="compositionally biased region" description="Polar residues" evidence="1">
    <location>
        <begin position="487"/>
        <end position="511"/>
    </location>
</feature>
<name>A0A8T0ADR0_SILME</name>
<feature type="compositionally biased region" description="Basic and acidic residues" evidence="1">
    <location>
        <begin position="128"/>
        <end position="178"/>
    </location>
</feature>
<comment type="caution">
    <text evidence="3">The sequence shown here is derived from an EMBL/GenBank/DDBJ whole genome shotgun (WGS) entry which is preliminary data.</text>
</comment>
<dbReference type="InterPro" id="IPR039884">
    <property type="entry name" value="R3HC1/R3HCL"/>
</dbReference>
<feature type="compositionally biased region" description="Basic and acidic residues" evidence="1">
    <location>
        <begin position="96"/>
        <end position="119"/>
    </location>
</feature>
<dbReference type="Pfam" id="PF06031">
    <property type="entry name" value="SERTA"/>
    <property type="match status" value="1"/>
</dbReference>
<dbReference type="InterPro" id="IPR009263">
    <property type="entry name" value="SERTA_dom"/>
</dbReference>
<proteinExistence type="predicted"/>
<evidence type="ECO:0000313" key="3">
    <source>
        <dbReference type="EMBL" id="KAF7689298.1"/>
    </source>
</evidence>
<dbReference type="EMBL" id="JABFDY010000024">
    <property type="protein sequence ID" value="KAF7689298.1"/>
    <property type="molecule type" value="Genomic_DNA"/>
</dbReference>
<keyword evidence="4" id="KW-1185">Reference proteome</keyword>
<gene>
    <name evidence="3" type="ORF">HF521_012651</name>
</gene>